<dbReference type="KEGG" id="nbg:DV706_19945"/>
<evidence type="ECO:0000259" key="2">
    <source>
        <dbReference type="Pfam" id="PF00534"/>
    </source>
</evidence>
<dbReference type="SUPFAM" id="SSF53756">
    <property type="entry name" value="UDP-Glycosyltransferase/glycogen phosphorylase"/>
    <property type="match status" value="1"/>
</dbReference>
<dbReference type="GeneID" id="39853553"/>
<sequence length="399" mass="43451">MSQPATESTATDEADTLEPAPADDEGRRTRATADRDQHQGTHTTVGSSPEEMRVLIITGLAHKNERHYGPLADVAGETTLVCLDPDTDIDGATAVPVPDVGPRIVRVVLLFFLALYEGYRNEYDAVASISLVPYGIYALILKALYGYPAHLGIIGIDLDHHAQQWYGAGPRWAFRRFDAVSVPGTDHTERLVGCGVAPTRIEILTNAIDIETYRPPTDDVEPDYEFVWVGRFSEEKDPVRFVRAVAELDATGREFRAAMVGDGALQDDVVEEINRLGVGDRIDLVGWVDDPLAYYHRATAFVLTSSRDALPLVMLEAMATGLAPVVPPVGSIPDVVVDGHNGLVVTDREPTMFAAAMARCLDAPDERDALAANATDVRCSFSLARAGEDWRRILTTLEA</sequence>
<name>A0A4D6HUE6_9EURY</name>
<geneLocation type="plasmid" evidence="3">
    <name>unnamed2</name>
</geneLocation>
<gene>
    <name evidence="3" type="ORF">DV706_19945</name>
</gene>
<reference evidence="3 4" key="1">
    <citation type="journal article" date="2019" name="Nat. Commun.">
        <title>A new type of DNA phosphorothioation-based antiviral system in archaea.</title>
        <authorList>
            <person name="Xiong L."/>
            <person name="Liu S."/>
            <person name="Chen S."/>
            <person name="Xiao Y."/>
            <person name="Zhu B."/>
            <person name="Gao Y."/>
            <person name="Zhang Y."/>
            <person name="Chen B."/>
            <person name="Luo J."/>
            <person name="Deng Z."/>
            <person name="Chen X."/>
            <person name="Wang L."/>
            <person name="Chen S."/>
        </authorList>
    </citation>
    <scope>NUCLEOTIDE SEQUENCE [LARGE SCALE GENOMIC DNA]</scope>
    <source>
        <strain evidence="3 4">JCM 10635</strain>
        <plasmid evidence="3 4">unnamed2</plasmid>
    </source>
</reference>
<evidence type="ECO:0000313" key="4">
    <source>
        <dbReference type="Proteomes" id="UP000296822"/>
    </source>
</evidence>
<dbReference type="EMBL" id="CP031307">
    <property type="protein sequence ID" value="QCC56812.1"/>
    <property type="molecule type" value="Genomic_DNA"/>
</dbReference>
<evidence type="ECO:0000256" key="1">
    <source>
        <dbReference type="SAM" id="MobiDB-lite"/>
    </source>
</evidence>
<feature type="domain" description="Glycosyl transferase family 1" evidence="2">
    <location>
        <begin position="210"/>
        <end position="375"/>
    </location>
</feature>
<accession>A0A4D6HUE6</accession>
<dbReference type="Pfam" id="PF00534">
    <property type="entry name" value="Glycos_transf_1"/>
    <property type="match status" value="1"/>
</dbReference>
<evidence type="ECO:0000313" key="3">
    <source>
        <dbReference type="EMBL" id="QCC56812.1"/>
    </source>
</evidence>
<dbReference type="InterPro" id="IPR001296">
    <property type="entry name" value="Glyco_trans_1"/>
</dbReference>
<dbReference type="PANTHER" id="PTHR12526:SF630">
    <property type="entry name" value="GLYCOSYLTRANSFERASE"/>
    <property type="match status" value="1"/>
</dbReference>
<feature type="region of interest" description="Disordered" evidence="1">
    <location>
        <begin position="1"/>
        <end position="48"/>
    </location>
</feature>
<keyword evidence="3" id="KW-0808">Transferase</keyword>
<feature type="compositionally biased region" description="Basic and acidic residues" evidence="1">
    <location>
        <begin position="24"/>
        <end position="39"/>
    </location>
</feature>
<proteinExistence type="predicted"/>
<dbReference type="Proteomes" id="UP000296822">
    <property type="component" value="Plasmid unnamed2"/>
</dbReference>
<dbReference type="GO" id="GO:0016757">
    <property type="term" value="F:glycosyltransferase activity"/>
    <property type="evidence" value="ECO:0007669"/>
    <property type="project" value="InterPro"/>
</dbReference>
<dbReference type="Gene3D" id="3.40.50.2000">
    <property type="entry name" value="Glycogen Phosphorylase B"/>
    <property type="match status" value="2"/>
</dbReference>
<organism evidence="3 4">
    <name type="scientific">Natronorubrum bangense</name>
    <dbReference type="NCBI Taxonomy" id="61858"/>
    <lineage>
        <taxon>Archaea</taxon>
        <taxon>Methanobacteriati</taxon>
        <taxon>Methanobacteriota</taxon>
        <taxon>Stenosarchaea group</taxon>
        <taxon>Halobacteria</taxon>
        <taxon>Halobacteriales</taxon>
        <taxon>Natrialbaceae</taxon>
        <taxon>Natronorubrum</taxon>
    </lineage>
</organism>
<dbReference type="RefSeq" id="WP_006067279.1">
    <property type="nucleotide sequence ID" value="NZ_CP031307.1"/>
</dbReference>
<dbReference type="AlphaFoldDB" id="A0A4D6HUE6"/>
<dbReference type="PANTHER" id="PTHR12526">
    <property type="entry name" value="GLYCOSYLTRANSFERASE"/>
    <property type="match status" value="1"/>
</dbReference>
<protein>
    <submittedName>
        <fullName evidence="3">Glycosyltransferase family 1 protein</fullName>
    </submittedName>
</protein>
<keyword evidence="3" id="KW-0614">Plasmid</keyword>